<dbReference type="Proteomes" id="UP001556367">
    <property type="component" value="Unassembled WGS sequence"/>
</dbReference>
<organism evidence="3 4">
    <name type="scientific">Hohenbuehelia grisea</name>
    <dbReference type="NCBI Taxonomy" id="104357"/>
    <lineage>
        <taxon>Eukaryota</taxon>
        <taxon>Fungi</taxon>
        <taxon>Dikarya</taxon>
        <taxon>Basidiomycota</taxon>
        <taxon>Agaricomycotina</taxon>
        <taxon>Agaricomycetes</taxon>
        <taxon>Agaricomycetidae</taxon>
        <taxon>Agaricales</taxon>
        <taxon>Pleurotineae</taxon>
        <taxon>Pleurotaceae</taxon>
        <taxon>Hohenbuehelia</taxon>
    </lineage>
</organism>
<feature type="compositionally biased region" description="Polar residues" evidence="1">
    <location>
        <begin position="725"/>
        <end position="752"/>
    </location>
</feature>
<dbReference type="CDD" id="cd05402">
    <property type="entry name" value="NT_PAP_TUTase"/>
    <property type="match status" value="1"/>
</dbReference>
<sequence length="1255" mass="143191">MQIVRRLSTTIRTLKQSLFKPYVPPLNKTRQTILRKMQKREEPKFHDTIQRDARSMIKRFFNPHEYCDLRYSERGKLATALRKLGNVGVRDCSMYTYGLDMYGSDVEFVVVDRDYPAGVPDGASMPAIYSPATVAETLMRHGYTGSFINPPVDTPKPPGQSSPTGKSITPPPVRDLSTPWPEFSPRIKGGFQPPTILQVENFQKTFRFRLILPHPTNLALYHYLATSLKAPLYKNLLAAVFIWTRSLQMTEISNVALAMMVIAFNQHNRVMNNPHKPKILLPTLPGGKPYEGSWVTFDYQQPPEAQWRRKQIWIDSKPETISHAGPRTETINRVLHDFMRFWGEGGSVTRHQYLSVSNALETPLKKRDGSYTRYNRTPRPGKRYRIARYPYSLTNEYRRTDIINADPNNPLQQPTWWQRQRFVVQDPFLPTRNLADTVSPETAHLFFYYTALAGAGLARELPLFAVYGRDCMLPNEEANPFQGLGVGLGDALIIDRDEPPHPYGDPDDDPPYRYDDPDDDPPYRYDDPDDDLPYRDDDPPHRYEEAPPPRERAPHVRFDSEERHQRDDPPYRDDDLPHRYEEAPPTPPPCEGAPPPRERAPHLRFDSEERHQRDDPPYRDDDPPHRYEEAPPIPPPRERAPHLRFDSEERHQRDDPPYRDDDPPHRYEEAPPTPPPRERAPHLRFDSEERHQRNSNSNLQSRHGGGPSSNVGARQFGNALRGVQAQRNSEAGPSNPRSNSQPLRNFHSSSELSAVHSAPSVKGMSPEVMKRRYDTLFRVQNAIKSAFGREYRVEIFGSALYGVTSAKSDLDMVIIDPRRMDGFSPRVRLQDMPRVYNVRAVARALIKAGFRSVVPIPGANVPIVKFHDPKTMIDCDININDQLGLLNSRMIKAYCDASPLLRAMLFRIKEWAKPLNLNNPSGPGPVTFSSYAFSLMTIAFLQNRGLLPNFQEGLPPLDPRTVDGVFWVRHKAHRLKCDTRFIVPENSTPPTVGLEEILYEWFKFWSNFSFAETMVSIREGGIFARPDELLETAVRKRKEQQAALQEVDVPAPRPAPGRSDDHDWDASFDALMKEVVNNRRDADTETDFAESMREDVALELEEGEELSQALEEEDAASAIPEELNSANEAFCEASEALARLERTDNAAPIEEESRPQAWRNHMFILADPFILSKNVAQNVHKASILRFSLDCQRVCLMMDLGQTLDEVIASVKDNPKSMKGKAKKANKAKKRKGKQASSLPPPSPRKPNPQESQGL</sequence>
<dbReference type="SUPFAM" id="SSF81301">
    <property type="entry name" value="Nucleotidyltransferase"/>
    <property type="match status" value="1"/>
</dbReference>
<dbReference type="EMBL" id="JASNQZ010000003">
    <property type="protein sequence ID" value="KAL0958931.1"/>
    <property type="molecule type" value="Genomic_DNA"/>
</dbReference>
<gene>
    <name evidence="3" type="ORF">HGRIS_014247</name>
</gene>
<feature type="compositionally biased region" description="Basic and acidic residues" evidence="1">
    <location>
        <begin position="636"/>
        <end position="669"/>
    </location>
</feature>
<feature type="region of interest" description="Disordered" evidence="1">
    <location>
        <begin position="1042"/>
        <end position="1062"/>
    </location>
</feature>
<feature type="compositionally biased region" description="Pro residues" evidence="1">
    <location>
        <begin position="584"/>
        <end position="595"/>
    </location>
</feature>
<feature type="compositionally biased region" description="Basic and acidic residues" evidence="1">
    <location>
        <begin position="676"/>
        <end position="692"/>
    </location>
</feature>
<name>A0ABR3JUZ0_9AGAR</name>
<proteinExistence type="predicted"/>
<evidence type="ECO:0000256" key="1">
    <source>
        <dbReference type="SAM" id="MobiDB-lite"/>
    </source>
</evidence>
<dbReference type="SUPFAM" id="SSF81631">
    <property type="entry name" value="PAP/OAS1 substrate-binding domain"/>
    <property type="match status" value="2"/>
</dbReference>
<evidence type="ECO:0000259" key="2">
    <source>
        <dbReference type="Pfam" id="PF22600"/>
    </source>
</evidence>
<dbReference type="InterPro" id="IPR054708">
    <property type="entry name" value="MTPAP-like_central"/>
</dbReference>
<feature type="region of interest" description="Disordered" evidence="1">
    <location>
        <begin position="1213"/>
        <end position="1255"/>
    </location>
</feature>
<keyword evidence="4" id="KW-1185">Reference proteome</keyword>
<reference evidence="4" key="1">
    <citation type="submission" date="2024-06" db="EMBL/GenBank/DDBJ databases">
        <title>Multi-omics analyses provide insights into the biosynthesis of the anticancer antibiotic pleurotin in Hohenbuehelia grisea.</title>
        <authorList>
            <person name="Weaver J.A."/>
            <person name="Alberti F."/>
        </authorList>
    </citation>
    <scope>NUCLEOTIDE SEQUENCE [LARGE SCALE GENOMIC DNA]</scope>
    <source>
        <strain evidence="4">T-177</strain>
    </source>
</reference>
<dbReference type="Gene3D" id="1.10.1410.10">
    <property type="match status" value="2"/>
</dbReference>
<dbReference type="InterPro" id="IPR043519">
    <property type="entry name" value="NT_sf"/>
</dbReference>
<dbReference type="PANTHER" id="PTHR12271">
    <property type="entry name" value="POLY A POLYMERASE CID PAP -RELATED"/>
    <property type="match status" value="1"/>
</dbReference>
<evidence type="ECO:0000313" key="3">
    <source>
        <dbReference type="EMBL" id="KAL0958931.1"/>
    </source>
</evidence>
<dbReference type="PANTHER" id="PTHR12271:SF40">
    <property type="entry name" value="POLY(A) RNA POLYMERASE GLD2"/>
    <property type="match status" value="1"/>
</dbReference>
<feature type="compositionally biased region" description="Basic and acidic residues" evidence="1">
    <location>
        <begin position="510"/>
        <end position="582"/>
    </location>
</feature>
<feature type="compositionally biased region" description="Basic and acidic residues" evidence="1">
    <location>
        <begin position="596"/>
        <end position="629"/>
    </location>
</feature>
<feature type="region of interest" description="Disordered" evidence="1">
    <location>
        <begin position="493"/>
        <end position="763"/>
    </location>
</feature>
<dbReference type="Gene3D" id="3.30.460.10">
    <property type="entry name" value="Beta Polymerase, domain 2"/>
    <property type="match status" value="1"/>
</dbReference>
<protein>
    <recommendedName>
        <fullName evidence="2">Poly(A) RNA polymerase mitochondrial-like central palm domain-containing protein</fullName>
    </recommendedName>
</protein>
<evidence type="ECO:0000313" key="4">
    <source>
        <dbReference type="Proteomes" id="UP001556367"/>
    </source>
</evidence>
<feature type="region of interest" description="Disordered" evidence="1">
    <location>
        <begin position="149"/>
        <end position="175"/>
    </location>
</feature>
<comment type="caution">
    <text evidence="3">The sequence shown here is derived from an EMBL/GenBank/DDBJ whole genome shotgun (WGS) entry which is preliminary data.</text>
</comment>
<dbReference type="Pfam" id="PF22600">
    <property type="entry name" value="MTPAP-like_central"/>
    <property type="match status" value="1"/>
</dbReference>
<feature type="domain" description="Poly(A) RNA polymerase mitochondrial-like central palm" evidence="2">
    <location>
        <begin position="765"/>
        <end position="895"/>
    </location>
</feature>
<feature type="compositionally biased region" description="Basic residues" evidence="1">
    <location>
        <begin position="1218"/>
        <end position="1234"/>
    </location>
</feature>
<accession>A0ABR3JUZ0</accession>